<dbReference type="Proteomes" id="UP000821845">
    <property type="component" value="Chromosome 10"/>
</dbReference>
<gene>
    <name evidence="1" type="ORF">HPB50_013018</name>
</gene>
<evidence type="ECO:0000313" key="1">
    <source>
        <dbReference type="EMBL" id="KAH6942971.1"/>
    </source>
</evidence>
<evidence type="ECO:0000313" key="2">
    <source>
        <dbReference type="Proteomes" id="UP000821845"/>
    </source>
</evidence>
<proteinExistence type="predicted"/>
<comment type="caution">
    <text evidence="1">The sequence shown here is derived from an EMBL/GenBank/DDBJ whole genome shotgun (WGS) entry which is preliminary data.</text>
</comment>
<organism evidence="1 2">
    <name type="scientific">Hyalomma asiaticum</name>
    <name type="common">Tick</name>
    <dbReference type="NCBI Taxonomy" id="266040"/>
    <lineage>
        <taxon>Eukaryota</taxon>
        <taxon>Metazoa</taxon>
        <taxon>Ecdysozoa</taxon>
        <taxon>Arthropoda</taxon>
        <taxon>Chelicerata</taxon>
        <taxon>Arachnida</taxon>
        <taxon>Acari</taxon>
        <taxon>Parasitiformes</taxon>
        <taxon>Ixodida</taxon>
        <taxon>Ixodoidea</taxon>
        <taxon>Ixodidae</taxon>
        <taxon>Hyalomminae</taxon>
        <taxon>Hyalomma</taxon>
    </lineage>
</organism>
<sequence>MDLLPCAALLSDTSQPTTCRNSRGPGPVSTHVHSTGRPRSRTCLGKLRPGRSRFEGLVLGPGTGCRSRNSQARPGTTPASGTTTGALLLERNTAWAVCWLPCASSLHAP</sequence>
<accession>A0ACB7T9N6</accession>
<dbReference type="EMBL" id="CM023490">
    <property type="protein sequence ID" value="KAH6942971.1"/>
    <property type="molecule type" value="Genomic_DNA"/>
</dbReference>
<name>A0ACB7T9N6_HYAAI</name>
<keyword evidence="2" id="KW-1185">Reference proteome</keyword>
<protein>
    <submittedName>
        <fullName evidence="1">Uncharacterized protein</fullName>
    </submittedName>
</protein>
<reference evidence="1" key="1">
    <citation type="submission" date="2020-05" db="EMBL/GenBank/DDBJ databases">
        <title>Large-scale comparative analyses of tick genomes elucidate their genetic diversity and vector capacities.</title>
        <authorList>
            <person name="Jia N."/>
            <person name="Wang J."/>
            <person name="Shi W."/>
            <person name="Du L."/>
            <person name="Sun Y."/>
            <person name="Zhan W."/>
            <person name="Jiang J."/>
            <person name="Wang Q."/>
            <person name="Zhang B."/>
            <person name="Ji P."/>
            <person name="Sakyi L.B."/>
            <person name="Cui X."/>
            <person name="Yuan T."/>
            <person name="Jiang B."/>
            <person name="Yang W."/>
            <person name="Lam T.T.-Y."/>
            <person name="Chang Q."/>
            <person name="Ding S."/>
            <person name="Wang X."/>
            <person name="Zhu J."/>
            <person name="Ruan X."/>
            <person name="Zhao L."/>
            <person name="Wei J."/>
            <person name="Que T."/>
            <person name="Du C."/>
            <person name="Cheng J."/>
            <person name="Dai P."/>
            <person name="Han X."/>
            <person name="Huang E."/>
            <person name="Gao Y."/>
            <person name="Liu J."/>
            <person name="Shao H."/>
            <person name="Ye R."/>
            <person name="Li L."/>
            <person name="Wei W."/>
            <person name="Wang X."/>
            <person name="Wang C."/>
            <person name="Yang T."/>
            <person name="Huo Q."/>
            <person name="Li W."/>
            <person name="Guo W."/>
            <person name="Chen H."/>
            <person name="Zhou L."/>
            <person name="Ni X."/>
            <person name="Tian J."/>
            <person name="Zhou Y."/>
            <person name="Sheng Y."/>
            <person name="Liu T."/>
            <person name="Pan Y."/>
            <person name="Xia L."/>
            <person name="Li J."/>
            <person name="Zhao F."/>
            <person name="Cao W."/>
        </authorList>
    </citation>
    <scope>NUCLEOTIDE SEQUENCE</scope>
    <source>
        <strain evidence="1">Hyas-2018</strain>
    </source>
</reference>